<dbReference type="NCBIfam" id="TIGR02099">
    <property type="entry name" value="YhdP family protein"/>
    <property type="match status" value="1"/>
</dbReference>
<dbReference type="Proteomes" id="UP000608513">
    <property type="component" value="Unassembled WGS sequence"/>
</dbReference>
<dbReference type="InterPro" id="IPR025263">
    <property type="entry name" value="YhdP_central"/>
</dbReference>
<dbReference type="RefSeq" id="WP_187075563.1">
    <property type="nucleotide sequence ID" value="NZ_JACORT010000002.1"/>
</dbReference>
<reference evidence="3" key="1">
    <citation type="submission" date="2020-08" db="EMBL/GenBank/DDBJ databases">
        <title>Ramlibacter sp. USB13 16S ribosomal RNA gene genome sequencing and assembly.</title>
        <authorList>
            <person name="Kang M."/>
        </authorList>
    </citation>
    <scope>NUCLEOTIDE SEQUENCE</scope>
    <source>
        <strain evidence="3">USB13</strain>
    </source>
</reference>
<gene>
    <name evidence="3" type="ORF">H8N03_07660</name>
</gene>
<sequence length="1370" mass="146312">MNATPPNPSRALRLFAAAVKWSLWLLLAAALLLALAWGALHEFIVPRIGDLRPALEMRASRVLGVPVRIGAISARSEGLIPSVVLRDVVLLDAQGRAALTLPLVIGAVSPRSLWNLGFEQLYIEGPRLDIRRTADGRVFVAGLDFSRTSDNEGRAADWFFSQAEFIIQGGWLQWTDEQRGAPPLVLSQVDFVARNAARRHLLRLDATPPATWGQRFSLAGVFRQPLLTHRAGQWQQWSGEMHADFTAVDLSQLRRQADLGIDIAQGQGRLRAWADLERGQVVGATADVVLRDVSATLGAKLEPLALQSVSGRLGGRRLAGGFEFHTQELQFVTQDGQRWPGGNVALSWTGAEGLAAAQGELRADMLDLGALSQIASRLPLGAPTHAALQAYAPRGLVERVQARWQGPLEKPEKYEARGRATRLEVAARPDPAGHAGTPGVRGATVDFDLTQAGGKARLALAQGALEFPGVFEEPVLPLDMLNADLQWQVDGEQLSLSVNNARFSNADASGEAQANWRTGNPRKQPGASRFPGTLDLTGSLSRADGTRVWRYLPLGVPKEARDYVHEAVEAGHATSAKFRVRGDLRQFPFPENKGGEFLISAQVRDVTYAYVPRGISRGGAPWPAFADVDAELVFRGNGMQVKDVKGRVLGLPRLQVQADAQIPDFHKSQVQVQGRITGPLADALTVVATTPVAGMTNNALARATGTGNAETSLRLVLPLHEMARSQVQGTVTLAGNDVQISPDTPVLSRSRGAVQFSDRGFQLVNVQARALGGDVRLEGGTRSMPGESAPVVQFRGQGTATAEGLRAAGEMGFLSRIARDFTGSTNYNLGLLFRRGTPEVQVTSSLQGLGINLPAPLNKPAEAPLPLRYETALTREALAPGARLQEQLSVEIGRVAAVHFVRDVAGAEAQVLRGSIAVGLPPGEAVTLPTEGVLASVQLGRFDVDAWQDALARVAGSDAARGGGGGSALRTDASAGAGYLPTMIALRAKELAIEGRQLHNVVVGGSRDGRVWRANVDADELSGYLEYRQPQNLGAGRLYARLARLNVAASAASDVESLLEQQASSIPTLDVVVDDFELKGRKLGRLEIDAVNRGPGVVAREGGVREWRLNRLALTMPEASFSASGNWAAVGAQAAAGARQPAGPEPRRTSMKFRFDIADAGQALGRFGMNGVVRRGRGQMEGTVSWLGSPLAFDYPSLTGSFRVNVENGQFLKADPGLAKLLSVLSLQSLPRRLSLDFRDVFSQGFAFDFVRGDITIDQGIAATNNLQMKGVNAAVLMEGRADLARETQDLKVVVVPEINAGTASLVATAINPAIGLGTFLAQMFLREPLMKAATQEFHVDGTWADPRVTKVERTPATSTSGAGGEAPAR</sequence>
<evidence type="ECO:0000313" key="4">
    <source>
        <dbReference type="Proteomes" id="UP000608513"/>
    </source>
</evidence>
<feature type="region of interest" description="Disordered" evidence="1">
    <location>
        <begin position="509"/>
        <end position="530"/>
    </location>
</feature>
<comment type="caution">
    <text evidence="3">The sequence shown here is derived from an EMBL/GenBank/DDBJ whole genome shotgun (WGS) entry which is preliminary data.</text>
</comment>
<name>A0A923MQP4_9BURK</name>
<feature type="domain" description="YhdP central" evidence="2">
    <location>
        <begin position="15"/>
        <end position="1349"/>
    </location>
</feature>
<dbReference type="Pfam" id="PF13116">
    <property type="entry name" value="YhdP"/>
    <property type="match status" value="1"/>
</dbReference>
<evidence type="ECO:0000256" key="1">
    <source>
        <dbReference type="SAM" id="MobiDB-lite"/>
    </source>
</evidence>
<protein>
    <submittedName>
        <fullName evidence="3">TIGR02099 family protein</fullName>
    </submittedName>
</protein>
<evidence type="ECO:0000313" key="3">
    <source>
        <dbReference type="EMBL" id="MBC5782819.1"/>
    </source>
</evidence>
<proteinExistence type="predicted"/>
<dbReference type="PANTHER" id="PTHR38690">
    <property type="entry name" value="PROTEASE-RELATED"/>
    <property type="match status" value="1"/>
</dbReference>
<dbReference type="EMBL" id="JACORT010000002">
    <property type="protein sequence ID" value="MBC5782819.1"/>
    <property type="molecule type" value="Genomic_DNA"/>
</dbReference>
<accession>A0A923MQP4</accession>
<dbReference type="InterPro" id="IPR011836">
    <property type="entry name" value="YhdP"/>
</dbReference>
<organism evidence="3 4">
    <name type="scientific">Ramlibacter cellulosilyticus</name>
    <dbReference type="NCBI Taxonomy" id="2764187"/>
    <lineage>
        <taxon>Bacteria</taxon>
        <taxon>Pseudomonadati</taxon>
        <taxon>Pseudomonadota</taxon>
        <taxon>Betaproteobacteria</taxon>
        <taxon>Burkholderiales</taxon>
        <taxon>Comamonadaceae</taxon>
        <taxon>Ramlibacter</taxon>
    </lineage>
</organism>
<dbReference type="PANTHER" id="PTHR38690:SF1">
    <property type="entry name" value="PROTEASE"/>
    <property type="match status" value="1"/>
</dbReference>
<keyword evidence="4" id="KW-1185">Reference proteome</keyword>
<evidence type="ECO:0000259" key="2">
    <source>
        <dbReference type="Pfam" id="PF13116"/>
    </source>
</evidence>